<dbReference type="RefSeq" id="WP_282200606.1">
    <property type="nucleotide sequence ID" value="NZ_BOQE01000001.1"/>
</dbReference>
<evidence type="ECO:0000313" key="2">
    <source>
        <dbReference type="Proteomes" id="UP001057291"/>
    </source>
</evidence>
<dbReference type="Proteomes" id="UP001057291">
    <property type="component" value="Unassembled WGS sequence"/>
</dbReference>
<name>A0AAV4LIH2_9BACL</name>
<evidence type="ECO:0008006" key="3">
    <source>
        <dbReference type="Google" id="ProtNLM"/>
    </source>
</evidence>
<sequence length="160" mass="18670">MNVHPGDILFVWGDSFIERAIEHVTHGAGHCAMFINENTVCDAMAFRTIGEQSLDYYIRQASKLEVWTDPTLTDDERKKMCAYAKKLYGNGYDYILIFLEFLHFETGIDIDWYKKNDKFICATYINEIAKHVDRKWTDKVNPAPVDLTNYGALKRKYKIK</sequence>
<dbReference type="SUPFAM" id="SSF54001">
    <property type="entry name" value="Cysteine proteinases"/>
    <property type="match status" value="1"/>
</dbReference>
<dbReference type="EMBL" id="BOQE01000001">
    <property type="protein sequence ID" value="GIM47651.1"/>
    <property type="molecule type" value="Genomic_DNA"/>
</dbReference>
<protein>
    <recommendedName>
        <fullName evidence="3">Permuted papain-like amidase enzyme, YaeF/YiiX, C92 family</fullName>
    </recommendedName>
</protein>
<dbReference type="InterPro" id="IPR038765">
    <property type="entry name" value="Papain-like_cys_pep_sf"/>
</dbReference>
<organism evidence="1 2">
    <name type="scientific">Collibacillus ludicampi</name>
    <dbReference type="NCBI Taxonomy" id="2771369"/>
    <lineage>
        <taxon>Bacteria</taxon>
        <taxon>Bacillati</taxon>
        <taxon>Bacillota</taxon>
        <taxon>Bacilli</taxon>
        <taxon>Bacillales</taxon>
        <taxon>Alicyclobacillaceae</taxon>
        <taxon>Collibacillus</taxon>
    </lineage>
</organism>
<reference evidence="1" key="1">
    <citation type="journal article" date="2023" name="Int. J. Syst. Evol. Microbiol.">
        <title>Collibacillus ludicampi gen. nov., sp. nov., a new soil bacterium of the family Alicyclobacillaceae.</title>
        <authorList>
            <person name="Jojima T."/>
            <person name="Ioku Y."/>
            <person name="Fukuta Y."/>
            <person name="Shirasaka N."/>
            <person name="Matsumura Y."/>
            <person name="Mori M."/>
        </authorList>
    </citation>
    <scope>NUCLEOTIDE SEQUENCE</scope>
    <source>
        <strain evidence="1">TP075</strain>
    </source>
</reference>
<evidence type="ECO:0000313" key="1">
    <source>
        <dbReference type="EMBL" id="GIM47651.1"/>
    </source>
</evidence>
<keyword evidence="2" id="KW-1185">Reference proteome</keyword>
<dbReference type="AlphaFoldDB" id="A0AAV4LIH2"/>
<comment type="caution">
    <text evidence="1">The sequence shown here is derived from an EMBL/GenBank/DDBJ whole genome shotgun (WGS) entry which is preliminary data.</text>
</comment>
<gene>
    <name evidence="1" type="ORF">DNHGIG_32000</name>
</gene>
<dbReference type="Gene3D" id="3.90.1720.10">
    <property type="entry name" value="endopeptidase domain like (from Nostoc punctiforme)"/>
    <property type="match status" value="1"/>
</dbReference>
<proteinExistence type="predicted"/>
<accession>A0AAV4LIH2</accession>